<proteinExistence type="predicted"/>
<dbReference type="Proteomes" id="UP000054047">
    <property type="component" value="Unassembled WGS sequence"/>
</dbReference>
<accession>A0A0C2CPL3</accession>
<reference evidence="2 3" key="1">
    <citation type="submission" date="2013-12" db="EMBL/GenBank/DDBJ databases">
        <title>Draft genome of the parsitic nematode Ancylostoma duodenale.</title>
        <authorList>
            <person name="Mitreva M."/>
        </authorList>
    </citation>
    <scope>NUCLEOTIDE SEQUENCE [LARGE SCALE GENOMIC DNA]</scope>
    <source>
        <strain evidence="2 3">Zhejiang</strain>
    </source>
</reference>
<feature type="region of interest" description="Disordered" evidence="1">
    <location>
        <begin position="51"/>
        <end position="72"/>
    </location>
</feature>
<evidence type="ECO:0000313" key="2">
    <source>
        <dbReference type="EMBL" id="KIH58698.1"/>
    </source>
</evidence>
<protein>
    <submittedName>
        <fullName evidence="2">Uncharacterized protein</fullName>
    </submittedName>
</protein>
<gene>
    <name evidence="2" type="ORF">ANCDUO_11095</name>
</gene>
<keyword evidence="3" id="KW-1185">Reference proteome</keyword>
<sequence length="72" mass="8503">MMKKTLLRVKRSRSGALQTRCIFFELSVLLREMMLQSMMRSQISGRMMTISYQNNDRKRKTRKTEADVSQGL</sequence>
<evidence type="ECO:0000256" key="1">
    <source>
        <dbReference type="SAM" id="MobiDB-lite"/>
    </source>
</evidence>
<organism evidence="2 3">
    <name type="scientific">Ancylostoma duodenale</name>
    <dbReference type="NCBI Taxonomy" id="51022"/>
    <lineage>
        <taxon>Eukaryota</taxon>
        <taxon>Metazoa</taxon>
        <taxon>Ecdysozoa</taxon>
        <taxon>Nematoda</taxon>
        <taxon>Chromadorea</taxon>
        <taxon>Rhabditida</taxon>
        <taxon>Rhabditina</taxon>
        <taxon>Rhabditomorpha</taxon>
        <taxon>Strongyloidea</taxon>
        <taxon>Ancylostomatidae</taxon>
        <taxon>Ancylostomatinae</taxon>
        <taxon>Ancylostoma</taxon>
    </lineage>
</organism>
<evidence type="ECO:0000313" key="3">
    <source>
        <dbReference type="Proteomes" id="UP000054047"/>
    </source>
</evidence>
<dbReference type="EMBL" id="KN732811">
    <property type="protein sequence ID" value="KIH58698.1"/>
    <property type="molecule type" value="Genomic_DNA"/>
</dbReference>
<name>A0A0C2CPL3_9BILA</name>
<dbReference type="AlphaFoldDB" id="A0A0C2CPL3"/>